<dbReference type="Proteomes" id="UP000006968">
    <property type="component" value="Chromosome X"/>
</dbReference>
<dbReference type="HOGENOM" id="CLU_002778_0_0_1"/>
<evidence type="ECO:0000256" key="3">
    <source>
        <dbReference type="ARBA" id="ARBA00022448"/>
    </source>
</evidence>
<dbReference type="EMBL" id="ALIE01000114">
    <property type="protein sequence ID" value="EJS43112.1"/>
    <property type="molecule type" value="Genomic_DNA"/>
</dbReference>
<dbReference type="GO" id="GO:0017056">
    <property type="term" value="F:structural constituent of nuclear pore"/>
    <property type="evidence" value="ECO:0007669"/>
    <property type="project" value="TreeGrafter"/>
</dbReference>
<keyword evidence="3" id="KW-0813">Transport</keyword>
<name>J8LM31_SACAR</name>
<gene>
    <name evidence="5" type="ORF">SU7_1791</name>
</gene>
<protein>
    <submittedName>
        <fullName evidence="5">Nup192p</fullName>
    </submittedName>
</protein>
<dbReference type="GO" id="GO:0006999">
    <property type="term" value="P:nuclear pore organization"/>
    <property type="evidence" value="ECO:0007669"/>
    <property type="project" value="TreeGrafter"/>
</dbReference>
<evidence type="ECO:0000313" key="5">
    <source>
        <dbReference type="EMBL" id="EJS43112.1"/>
    </source>
</evidence>
<dbReference type="PANTHER" id="PTHR31344">
    <property type="entry name" value="NUCLEAR PORE COMPLEX PROTEIN NUP205"/>
    <property type="match status" value="1"/>
</dbReference>
<evidence type="ECO:0000256" key="4">
    <source>
        <dbReference type="ARBA" id="ARBA00023242"/>
    </source>
</evidence>
<dbReference type="OrthoDB" id="2019644at2759"/>
<accession>J8LM31</accession>
<proteinExistence type="inferred from homology"/>
<dbReference type="PANTHER" id="PTHR31344:SF0">
    <property type="entry name" value="NUCLEAR PORE COMPLEX PROTEIN NUP205"/>
    <property type="match status" value="1"/>
</dbReference>
<evidence type="ECO:0000256" key="2">
    <source>
        <dbReference type="ARBA" id="ARBA00005892"/>
    </source>
</evidence>
<evidence type="ECO:0000313" key="6">
    <source>
        <dbReference type="Proteomes" id="UP000006968"/>
    </source>
</evidence>
<keyword evidence="4" id="KW-0539">Nucleus</keyword>
<sequence>MKWSAIPFESLYNSIESGEFDFDLFKEILPDLQNLNLNSDKPKNNTSRSQLEKGEVTLSDGSVFKLNQEFIFEAISLSDELNLDEVVVCELILSSDATANNGKVQYFLRRQYILQIVSFVVNCFDKDNELYQELIKNGTLVSNILSAFKFIHTQLSEIKQQINKAQILENYNALFRQNIKFRRDFLLREYDILSQVLYGLVDKGAVMNNKGFIVSLFDHVSELDSNDFFIIYYIPAFLHLFASLRVLSDADVKSLHSKFTKDLTDDSIYSKPVKVALIFIFLAYFIGWCKEDPKKRADVMDFKTDVDEPMTSAVELGAIEQILIFAADTSIVEQDKSMELFYDIRSLLERHIPRLIPKQLLDDEKIFDQATNSTYNSAAISNTMNSGGLWNSSYPGTMFSTDTTRSNSTPANINEYSYTNIVLSDQTQEFFLTAFDDVLQTIITDCAFLLTKIKDAEEDSLLSGEDLTLDDISLKADLERFFLSIYFFYASRPEYSGAFWSDKESNAYGFIEWCSRCNDNLMRSCFYLMISSLSYGAENSLNVYHYFGENNLVSWKNIAQCVSDYTKKISNFNTSLQKRQQLSEATHNDIDSTAVALEEGLNEEAVIFLSSLLTLVGSVTYHVDEDVKGSLSTIFSDILFEFTKINTPLVGASFKVLSNLVPKLESSRTKFWVFLDSLIFKSSPLNSSSESYRTAFSSILTKYSEVLGFLQFFKNLLAINSCESGTEYMVFGKLAFPTKLGQGYRKVGIWPYFDYIFNDILANIHQITDVRSRRAIQLPILKIIYTGICSFDYSVILNSIPAAANLNALVDCENFFNYVQECPTTPVFNYIFTEKVYKSIFNVIDVGVDQLSIELEGGKNQAELLQVAVKIVDKVLNHQETYVEELFTIVKRYGKNDYFMPKNYSLHGLHSFYDAIFFNIPLVAHLGLYVGVGDQVLASNSLRILMKLSEHTDGSTALLSERDKLLTIFDSVDESARIKDAFITQLEAPITDVGVLTLKLEVLDFLTSNLSNSSRTTNISHLLLGFQVSNVISLGPNLATFISSGTSLLNSVINLLEASLNSITKENIDYAPIRLATAALEIILKLCRNPLTSGLLYSYLIGENFFERIMILDPQITGYTTWNGSPFDNSTEEKCKNFVESESIGAFSSFLAYRNYWTQYLGSFIHKMSFSGTKSEISTYVNYLISNTMYSVRLFSFLDPLNYENIPESREILSIFSDVSLSFEQVPFNKNCRGNIYDFSETEELMRLIKRVSAENLHSGSFGFGMTKDQFLKEADLECEKAKSHYAKLISKTKVLELDLSVLHSWVQLVQIIVTDGKLEPSTRSNFILEVFGTIIPKISDYAEFDITFSEELVSLAVFLFDIYNRDRKSITDKGTVDGRLYQLFKTCILGINSPLSSVTLRSDFYVLANHYLSRVLSDKQGSERVLQDLRLGSKKLVEIIWNDVIYGEGTSRVTGILLLDSLIQLANKRKENFILDSLMKTTRLLLIIRSLKNTDALLNSTTEHINIDDLLYELTAFKATVFFLIRVAETRSGASALIENNLFRIISELSFLKIDPDLGLELMFDEVYVQNSNFLKVNVTLDNPLLVDKNANGVSLFELIVPIFQLITAVLVSMGSSNKTVVQKVKSLLIAYKRLVIGIFKRDLLREKEGQKILTDFNRHSLDEMVKLIVMLCTLTGYQNED</sequence>
<dbReference type="Pfam" id="PF11894">
    <property type="entry name" value="Nup192"/>
    <property type="match status" value="1"/>
</dbReference>
<keyword evidence="6" id="KW-1185">Reference proteome</keyword>
<organism evidence="5 6">
    <name type="scientific">Saccharomyces arboricola (strain H-6 / AS 2.3317 / CBS 10644)</name>
    <name type="common">Yeast</name>
    <dbReference type="NCBI Taxonomy" id="1160507"/>
    <lineage>
        <taxon>Eukaryota</taxon>
        <taxon>Fungi</taxon>
        <taxon>Dikarya</taxon>
        <taxon>Ascomycota</taxon>
        <taxon>Saccharomycotina</taxon>
        <taxon>Saccharomycetes</taxon>
        <taxon>Saccharomycetales</taxon>
        <taxon>Saccharomycetaceae</taxon>
        <taxon>Saccharomyces</taxon>
    </lineage>
</organism>
<dbReference type="GO" id="GO:0044611">
    <property type="term" value="C:nuclear pore inner ring"/>
    <property type="evidence" value="ECO:0007669"/>
    <property type="project" value="TreeGrafter"/>
</dbReference>
<dbReference type="InterPro" id="IPR021827">
    <property type="entry name" value="Nup186/Nup192/Nup205"/>
</dbReference>
<evidence type="ECO:0000256" key="1">
    <source>
        <dbReference type="ARBA" id="ARBA00004123"/>
    </source>
</evidence>
<comment type="subcellular location">
    <subcellularLocation>
        <location evidence="1">Nucleus</location>
    </subcellularLocation>
</comment>
<comment type="caution">
    <text evidence="5">The sequence shown here is derived from an EMBL/GenBank/DDBJ whole genome shotgun (WGS) entry which is preliminary data.</text>
</comment>
<reference evidence="5 6" key="1">
    <citation type="journal article" date="2013" name="BMC Genomics">
        <title>High quality de novo sequencing and assembly of the Saccharomyces arboricolus genome.</title>
        <authorList>
            <person name="Liti G."/>
            <person name="Nguyen Ba A.N."/>
            <person name="Blythe M."/>
            <person name="Mueller C.A."/>
            <person name="Bergstroem A."/>
            <person name="Cubillos F.A."/>
            <person name="Dafhnis-Calas F."/>
            <person name="Khoshraftar S."/>
            <person name="Malla S."/>
            <person name="Mehta N."/>
            <person name="Siow C.C."/>
            <person name="Warringer J."/>
            <person name="Moses A.M."/>
            <person name="Louis E.J."/>
            <person name="Nieduszynski C.A."/>
        </authorList>
    </citation>
    <scope>NUCLEOTIDE SEQUENCE [LARGE SCALE GENOMIC DNA]</scope>
    <source>
        <strain evidence="6">H-6 / AS 2.3317 / CBS 10644</strain>
    </source>
</reference>
<comment type="similarity">
    <text evidence="2">Belongs to the NUP186/NUP192/NUP205 family.</text>
</comment>